<accession>A0AAD9HRD4</accession>
<dbReference type="Proteomes" id="UP001232148">
    <property type="component" value="Unassembled WGS sequence"/>
</dbReference>
<keyword evidence="3" id="KW-1185">Reference proteome</keyword>
<keyword evidence="1" id="KW-1133">Transmembrane helix</keyword>
<evidence type="ECO:0000313" key="2">
    <source>
        <dbReference type="EMBL" id="KAK2033603.1"/>
    </source>
</evidence>
<evidence type="ECO:0000313" key="3">
    <source>
        <dbReference type="Proteomes" id="UP001232148"/>
    </source>
</evidence>
<feature type="non-terminal residue" evidence="2">
    <location>
        <position position="1"/>
    </location>
</feature>
<evidence type="ECO:0000256" key="1">
    <source>
        <dbReference type="SAM" id="Phobius"/>
    </source>
</evidence>
<keyword evidence="1" id="KW-0472">Membrane</keyword>
<protein>
    <submittedName>
        <fullName evidence="2">Uncharacterized protein</fullName>
    </submittedName>
</protein>
<gene>
    <name evidence="2" type="ORF">LX32DRAFT_580574</name>
</gene>
<proteinExistence type="predicted"/>
<keyword evidence="1" id="KW-0812">Transmembrane</keyword>
<reference evidence="2" key="1">
    <citation type="submission" date="2021-06" db="EMBL/GenBank/DDBJ databases">
        <title>Comparative genomics, transcriptomics and evolutionary studies reveal genomic signatures of adaptation to plant cell wall in hemibiotrophic fungi.</title>
        <authorList>
            <consortium name="DOE Joint Genome Institute"/>
            <person name="Baroncelli R."/>
            <person name="Diaz J.F."/>
            <person name="Benocci T."/>
            <person name="Peng M."/>
            <person name="Battaglia E."/>
            <person name="Haridas S."/>
            <person name="Andreopoulos W."/>
            <person name="Labutti K."/>
            <person name="Pangilinan J."/>
            <person name="Floch G.L."/>
            <person name="Makela M.R."/>
            <person name="Henrissat B."/>
            <person name="Grigoriev I.V."/>
            <person name="Crouch J.A."/>
            <person name="De Vries R.P."/>
            <person name="Sukno S.A."/>
            <person name="Thon M.R."/>
        </authorList>
    </citation>
    <scope>NUCLEOTIDE SEQUENCE</scope>
    <source>
        <strain evidence="2">MAFF235873</strain>
    </source>
</reference>
<organism evidence="2 3">
    <name type="scientific">Colletotrichum zoysiae</name>
    <dbReference type="NCBI Taxonomy" id="1216348"/>
    <lineage>
        <taxon>Eukaryota</taxon>
        <taxon>Fungi</taxon>
        <taxon>Dikarya</taxon>
        <taxon>Ascomycota</taxon>
        <taxon>Pezizomycotina</taxon>
        <taxon>Sordariomycetes</taxon>
        <taxon>Hypocreomycetidae</taxon>
        <taxon>Glomerellales</taxon>
        <taxon>Glomerellaceae</taxon>
        <taxon>Colletotrichum</taxon>
        <taxon>Colletotrichum graminicola species complex</taxon>
    </lineage>
</organism>
<sequence>NIIIKYKILDYNIYNFNKTSFLIGILLYIKVIITSNYKGRPYIKQLNNYK</sequence>
<dbReference type="EMBL" id="MU842820">
    <property type="protein sequence ID" value="KAK2033603.1"/>
    <property type="molecule type" value="Genomic_DNA"/>
</dbReference>
<feature type="transmembrane region" description="Helical" evidence="1">
    <location>
        <begin position="20"/>
        <end position="37"/>
    </location>
</feature>
<name>A0AAD9HRD4_9PEZI</name>
<dbReference type="AlphaFoldDB" id="A0AAD9HRD4"/>
<comment type="caution">
    <text evidence="2">The sequence shown here is derived from an EMBL/GenBank/DDBJ whole genome shotgun (WGS) entry which is preliminary data.</text>
</comment>